<protein>
    <submittedName>
        <fullName evidence="1">Uncharacterized protein</fullName>
    </submittedName>
</protein>
<reference evidence="1 2" key="1">
    <citation type="submission" date="2014-04" db="EMBL/GenBank/DDBJ databases">
        <authorList>
            <consortium name="DOE Joint Genome Institute"/>
            <person name="Kuo A."/>
            <person name="Zuccaro A."/>
            <person name="Kohler A."/>
            <person name="Nagy L.G."/>
            <person name="Floudas D."/>
            <person name="Copeland A."/>
            <person name="Barry K.W."/>
            <person name="Cichocki N."/>
            <person name="Veneault-Fourrey C."/>
            <person name="LaButti K."/>
            <person name="Lindquist E.A."/>
            <person name="Lipzen A."/>
            <person name="Lundell T."/>
            <person name="Morin E."/>
            <person name="Murat C."/>
            <person name="Sun H."/>
            <person name="Tunlid A."/>
            <person name="Henrissat B."/>
            <person name="Grigoriev I.V."/>
            <person name="Hibbett D.S."/>
            <person name="Martin F."/>
            <person name="Nordberg H.P."/>
            <person name="Cantor M.N."/>
            <person name="Hua S.X."/>
        </authorList>
    </citation>
    <scope>NUCLEOTIDE SEQUENCE [LARGE SCALE GENOMIC DNA]</scope>
    <source>
        <strain evidence="1 2">MAFF 305830</strain>
    </source>
</reference>
<dbReference type="HOGENOM" id="CLU_1409301_0_0_1"/>
<organism evidence="1 2">
    <name type="scientific">Serendipita vermifera MAFF 305830</name>
    <dbReference type="NCBI Taxonomy" id="933852"/>
    <lineage>
        <taxon>Eukaryota</taxon>
        <taxon>Fungi</taxon>
        <taxon>Dikarya</taxon>
        <taxon>Basidiomycota</taxon>
        <taxon>Agaricomycotina</taxon>
        <taxon>Agaricomycetes</taxon>
        <taxon>Sebacinales</taxon>
        <taxon>Serendipitaceae</taxon>
        <taxon>Serendipita</taxon>
    </lineage>
</organism>
<evidence type="ECO:0000313" key="2">
    <source>
        <dbReference type="Proteomes" id="UP000054097"/>
    </source>
</evidence>
<sequence>MSQSVLGSLIFQDNSSSPRDFVAVSAQNSAIADLHYEFHTASSQYGNGMQATTMITGKTAKVAPLVVMAQMEWIGRQLGSMKMLVTRPPVEQPMTSLCLPGTAPGSRYFLLDRSNSGMKSQYTWTKNGTTYVLTGPAGEPLARYERSSENSAPNAVLQFYFDDKFLLLMALISLTLNRWLDGPNSPLR</sequence>
<gene>
    <name evidence="1" type="ORF">M408DRAFT_324252</name>
</gene>
<proteinExistence type="predicted"/>
<name>A0A0C2XMG5_SERVB</name>
<keyword evidence="2" id="KW-1185">Reference proteome</keyword>
<dbReference type="Proteomes" id="UP000054097">
    <property type="component" value="Unassembled WGS sequence"/>
</dbReference>
<dbReference type="OrthoDB" id="3183898at2759"/>
<dbReference type="EMBL" id="KN824285">
    <property type="protein sequence ID" value="KIM30142.1"/>
    <property type="molecule type" value="Genomic_DNA"/>
</dbReference>
<accession>A0A0C2XMG5</accession>
<evidence type="ECO:0000313" key="1">
    <source>
        <dbReference type="EMBL" id="KIM30142.1"/>
    </source>
</evidence>
<dbReference type="AlphaFoldDB" id="A0A0C2XMG5"/>
<reference evidence="2" key="2">
    <citation type="submission" date="2015-01" db="EMBL/GenBank/DDBJ databases">
        <title>Evolutionary Origins and Diversification of the Mycorrhizal Mutualists.</title>
        <authorList>
            <consortium name="DOE Joint Genome Institute"/>
            <consortium name="Mycorrhizal Genomics Consortium"/>
            <person name="Kohler A."/>
            <person name="Kuo A."/>
            <person name="Nagy L.G."/>
            <person name="Floudas D."/>
            <person name="Copeland A."/>
            <person name="Barry K.W."/>
            <person name="Cichocki N."/>
            <person name="Veneault-Fourrey C."/>
            <person name="LaButti K."/>
            <person name="Lindquist E.A."/>
            <person name="Lipzen A."/>
            <person name="Lundell T."/>
            <person name="Morin E."/>
            <person name="Murat C."/>
            <person name="Riley R."/>
            <person name="Ohm R."/>
            <person name="Sun H."/>
            <person name="Tunlid A."/>
            <person name="Henrissat B."/>
            <person name="Grigoriev I.V."/>
            <person name="Hibbett D.S."/>
            <person name="Martin F."/>
        </authorList>
    </citation>
    <scope>NUCLEOTIDE SEQUENCE [LARGE SCALE GENOMIC DNA]</scope>
    <source>
        <strain evidence="2">MAFF 305830</strain>
    </source>
</reference>